<dbReference type="OrthoDB" id="3900342at2759"/>
<keyword evidence="4 5" id="KW-0472">Membrane</keyword>
<dbReference type="InParanoid" id="A0A482XHB4"/>
<accession>A0A482XHB4</accession>
<dbReference type="InterPro" id="IPR004841">
    <property type="entry name" value="AA-permease/SLC12A_dom"/>
</dbReference>
<comment type="caution">
    <text evidence="7">The sequence shown here is derived from an EMBL/GenBank/DDBJ whole genome shotgun (WGS) entry which is preliminary data.</text>
</comment>
<feature type="transmembrane region" description="Helical" evidence="5">
    <location>
        <begin position="35"/>
        <end position="58"/>
    </location>
</feature>
<proteinExistence type="predicted"/>
<dbReference type="AlphaFoldDB" id="A0A482XHB4"/>
<dbReference type="Gene3D" id="1.20.1740.10">
    <property type="entry name" value="Amino acid/polyamine transporter I"/>
    <property type="match status" value="1"/>
</dbReference>
<evidence type="ECO:0000313" key="7">
    <source>
        <dbReference type="EMBL" id="RZF45203.1"/>
    </source>
</evidence>
<organism evidence="7 8">
    <name type="scientific">Laodelphax striatellus</name>
    <name type="common">Small brown planthopper</name>
    <name type="synonym">Delphax striatella</name>
    <dbReference type="NCBI Taxonomy" id="195883"/>
    <lineage>
        <taxon>Eukaryota</taxon>
        <taxon>Metazoa</taxon>
        <taxon>Ecdysozoa</taxon>
        <taxon>Arthropoda</taxon>
        <taxon>Hexapoda</taxon>
        <taxon>Insecta</taxon>
        <taxon>Pterygota</taxon>
        <taxon>Neoptera</taxon>
        <taxon>Paraneoptera</taxon>
        <taxon>Hemiptera</taxon>
        <taxon>Auchenorrhyncha</taxon>
        <taxon>Fulgoroidea</taxon>
        <taxon>Delphacidae</taxon>
        <taxon>Criomorphinae</taxon>
        <taxon>Laodelphax</taxon>
    </lineage>
</organism>
<evidence type="ECO:0000256" key="1">
    <source>
        <dbReference type="ARBA" id="ARBA00004141"/>
    </source>
</evidence>
<dbReference type="Proteomes" id="UP000291343">
    <property type="component" value="Unassembled WGS sequence"/>
</dbReference>
<protein>
    <recommendedName>
        <fullName evidence="6">Amino acid permease/ SLC12A domain-containing protein</fullName>
    </recommendedName>
</protein>
<dbReference type="GO" id="GO:0097638">
    <property type="term" value="P:L-arginine import across plasma membrane"/>
    <property type="evidence" value="ECO:0007669"/>
    <property type="project" value="TreeGrafter"/>
</dbReference>
<reference evidence="7 8" key="1">
    <citation type="journal article" date="2017" name="Gigascience">
        <title>Genome sequence of the small brown planthopper, Laodelphax striatellus.</title>
        <authorList>
            <person name="Zhu J."/>
            <person name="Jiang F."/>
            <person name="Wang X."/>
            <person name="Yang P."/>
            <person name="Bao Y."/>
            <person name="Zhao W."/>
            <person name="Wang W."/>
            <person name="Lu H."/>
            <person name="Wang Q."/>
            <person name="Cui N."/>
            <person name="Li J."/>
            <person name="Chen X."/>
            <person name="Luo L."/>
            <person name="Yu J."/>
            <person name="Kang L."/>
            <person name="Cui F."/>
        </authorList>
    </citation>
    <scope>NUCLEOTIDE SEQUENCE [LARGE SCALE GENOMIC DNA]</scope>
    <source>
        <strain evidence="7">Lst14</strain>
    </source>
</reference>
<dbReference type="PIRSF" id="PIRSF006060">
    <property type="entry name" value="AA_transporter"/>
    <property type="match status" value="1"/>
</dbReference>
<dbReference type="GO" id="GO:0005886">
    <property type="term" value="C:plasma membrane"/>
    <property type="evidence" value="ECO:0007669"/>
    <property type="project" value="TreeGrafter"/>
</dbReference>
<keyword evidence="2 5" id="KW-0812">Transmembrane</keyword>
<feature type="transmembrane region" description="Helical" evidence="5">
    <location>
        <begin position="234"/>
        <end position="256"/>
    </location>
</feature>
<dbReference type="GO" id="GO:0061459">
    <property type="term" value="F:L-arginine transmembrane transporter activity"/>
    <property type="evidence" value="ECO:0007669"/>
    <property type="project" value="TreeGrafter"/>
</dbReference>
<dbReference type="STRING" id="195883.A0A482XHB4"/>
<dbReference type="GO" id="GO:0000064">
    <property type="term" value="F:L-ornithine transmembrane transporter activity"/>
    <property type="evidence" value="ECO:0007669"/>
    <property type="project" value="TreeGrafter"/>
</dbReference>
<evidence type="ECO:0000313" key="8">
    <source>
        <dbReference type="Proteomes" id="UP000291343"/>
    </source>
</evidence>
<sequence>MLDKAKNLLHTMWTTLSRKKPLVSTYVEASDLCRVLGLVDLTALGVASTLGMGVYIMAGSVAKIAGPGVAISFLIAGFAATLSALCYGEFAARVPKSGSAYVYSYVTMGEFIAFIVGWNLCLEYVIGTACVARGLSNYIDALVGDRISSFFSSNFPMNIPFLAAYPDFFGFFIMFSFSCVVAGGVEISSTFNKLFTFINLTTLVIVIVAGAYKANFSNWTLSPSDAGFPTDGSGGVGGFLPFGFLGVFSGAAKCFYSYTGFDSVATTGEEAKNPQKLIPLALLMTLTIAVVTYLGVAISLTLMWPYFDQSVRAPFPYAFEKTNMPGVKWVVTTGALCALCSW</sequence>
<dbReference type="GO" id="GO:0015189">
    <property type="term" value="F:L-lysine transmembrane transporter activity"/>
    <property type="evidence" value="ECO:0007669"/>
    <property type="project" value="TreeGrafter"/>
</dbReference>
<evidence type="ECO:0000259" key="6">
    <source>
        <dbReference type="Pfam" id="PF00324"/>
    </source>
</evidence>
<dbReference type="PANTHER" id="PTHR43243:SF105">
    <property type="entry name" value="CATIONIC AMINO ACID TRANSPORTER C-TERMINAL DOMAIN-CONTAINING PROTEIN"/>
    <property type="match status" value="1"/>
</dbReference>
<feature type="transmembrane region" description="Helical" evidence="5">
    <location>
        <begin position="100"/>
        <end position="118"/>
    </location>
</feature>
<feature type="transmembrane region" description="Helical" evidence="5">
    <location>
        <begin position="168"/>
        <end position="187"/>
    </location>
</feature>
<keyword evidence="3 5" id="KW-1133">Transmembrane helix</keyword>
<dbReference type="SMR" id="A0A482XHB4"/>
<comment type="subcellular location">
    <subcellularLocation>
        <location evidence="1">Membrane</location>
        <topology evidence="1">Multi-pass membrane protein</topology>
    </subcellularLocation>
</comment>
<feature type="transmembrane region" description="Helical" evidence="5">
    <location>
        <begin position="64"/>
        <end position="88"/>
    </location>
</feature>
<name>A0A482XHB4_LAOST</name>
<feature type="domain" description="Amino acid permease/ SLC12A" evidence="6">
    <location>
        <begin position="43"/>
        <end position="341"/>
    </location>
</feature>
<feature type="transmembrane region" description="Helical" evidence="5">
    <location>
        <begin position="194"/>
        <end position="214"/>
    </location>
</feature>
<dbReference type="Pfam" id="PF00324">
    <property type="entry name" value="AA_permease"/>
    <property type="match status" value="1"/>
</dbReference>
<evidence type="ECO:0000256" key="2">
    <source>
        <dbReference type="ARBA" id="ARBA00022692"/>
    </source>
</evidence>
<evidence type="ECO:0000256" key="4">
    <source>
        <dbReference type="ARBA" id="ARBA00023136"/>
    </source>
</evidence>
<evidence type="ECO:0000256" key="3">
    <source>
        <dbReference type="ARBA" id="ARBA00022989"/>
    </source>
</evidence>
<keyword evidence="8" id="KW-1185">Reference proteome</keyword>
<dbReference type="PANTHER" id="PTHR43243">
    <property type="entry name" value="INNER MEMBRANE TRANSPORTER YGJI-RELATED"/>
    <property type="match status" value="1"/>
</dbReference>
<gene>
    <name evidence="7" type="ORF">LSTR_LSTR011100</name>
</gene>
<dbReference type="EMBL" id="QKKF02009707">
    <property type="protein sequence ID" value="RZF45203.1"/>
    <property type="molecule type" value="Genomic_DNA"/>
</dbReference>
<evidence type="ECO:0000256" key="5">
    <source>
        <dbReference type="SAM" id="Phobius"/>
    </source>
</evidence>
<feature type="transmembrane region" description="Helical" evidence="5">
    <location>
        <begin position="277"/>
        <end position="307"/>
    </location>
</feature>